<feature type="transmembrane region" description="Helical" evidence="1">
    <location>
        <begin position="45"/>
        <end position="66"/>
    </location>
</feature>
<organism evidence="4 5">
    <name type="scientific">Roseiarcus fermentans</name>
    <dbReference type="NCBI Taxonomy" id="1473586"/>
    <lineage>
        <taxon>Bacteria</taxon>
        <taxon>Pseudomonadati</taxon>
        <taxon>Pseudomonadota</taxon>
        <taxon>Alphaproteobacteria</taxon>
        <taxon>Hyphomicrobiales</taxon>
        <taxon>Roseiarcaceae</taxon>
        <taxon>Roseiarcus</taxon>
    </lineage>
</organism>
<keyword evidence="2" id="KW-0732">Signal</keyword>
<sequence>MRVVLMIAALLLLATAAAAPAIDLEPVRQQLAQWGLADLAPVRQYLPQATLGLAALVFLMSVVALFPRRTPAAPAAEPAPTAPEPPRASVEAEIVHFLAMLQEKGRLVDFLMDDINAYGDAQVGAASRVVHAGCKDVLTEHFSIRPVRSEAEGSKVQVPPGYSADEYRLVGKIAGSAPFSGVLVHRGWKTDTVKLPLLLRGPDDPLPAIAPAEVEVK</sequence>
<keyword evidence="1" id="KW-1133">Transmembrane helix</keyword>
<dbReference type="InterPro" id="IPR021212">
    <property type="entry name" value="DUF2760"/>
</dbReference>
<protein>
    <submittedName>
        <fullName evidence="4">Uncharacterized protein DUF2760</fullName>
    </submittedName>
</protein>
<evidence type="ECO:0000313" key="4">
    <source>
        <dbReference type="EMBL" id="RBP16850.1"/>
    </source>
</evidence>
<feature type="domain" description="DUF2760" evidence="3">
    <location>
        <begin position="93"/>
        <end position="215"/>
    </location>
</feature>
<dbReference type="Pfam" id="PF10816">
    <property type="entry name" value="DUF2760"/>
    <property type="match status" value="1"/>
</dbReference>
<dbReference type="AlphaFoldDB" id="A0A366FS17"/>
<keyword evidence="1" id="KW-0472">Membrane</keyword>
<feature type="chain" id="PRO_5016958299" evidence="2">
    <location>
        <begin position="22"/>
        <end position="217"/>
    </location>
</feature>
<evidence type="ECO:0000256" key="2">
    <source>
        <dbReference type="SAM" id="SignalP"/>
    </source>
</evidence>
<accession>A0A366FS17</accession>
<evidence type="ECO:0000259" key="3">
    <source>
        <dbReference type="Pfam" id="PF10816"/>
    </source>
</evidence>
<dbReference type="EMBL" id="QNRK01000004">
    <property type="protein sequence ID" value="RBP16850.1"/>
    <property type="molecule type" value="Genomic_DNA"/>
</dbReference>
<feature type="signal peptide" evidence="2">
    <location>
        <begin position="1"/>
        <end position="21"/>
    </location>
</feature>
<keyword evidence="1" id="KW-0812">Transmembrane</keyword>
<proteinExistence type="predicted"/>
<dbReference type="RefSeq" id="WP_210208810.1">
    <property type="nucleotide sequence ID" value="NZ_QNRK01000004.1"/>
</dbReference>
<gene>
    <name evidence="4" type="ORF">DFR50_104128</name>
</gene>
<evidence type="ECO:0000313" key="5">
    <source>
        <dbReference type="Proteomes" id="UP000253529"/>
    </source>
</evidence>
<reference evidence="4 5" key="1">
    <citation type="submission" date="2018-06" db="EMBL/GenBank/DDBJ databases">
        <title>Genomic Encyclopedia of Type Strains, Phase IV (KMG-IV): sequencing the most valuable type-strain genomes for metagenomic binning, comparative biology and taxonomic classification.</title>
        <authorList>
            <person name="Goeker M."/>
        </authorList>
    </citation>
    <scope>NUCLEOTIDE SEQUENCE [LARGE SCALE GENOMIC DNA]</scope>
    <source>
        <strain evidence="4 5">DSM 24875</strain>
    </source>
</reference>
<keyword evidence="5" id="KW-1185">Reference proteome</keyword>
<dbReference type="Proteomes" id="UP000253529">
    <property type="component" value="Unassembled WGS sequence"/>
</dbReference>
<comment type="caution">
    <text evidence="4">The sequence shown here is derived from an EMBL/GenBank/DDBJ whole genome shotgun (WGS) entry which is preliminary data.</text>
</comment>
<name>A0A366FS17_9HYPH</name>
<evidence type="ECO:0000256" key="1">
    <source>
        <dbReference type="SAM" id="Phobius"/>
    </source>
</evidence>